<reference evidence="2 3" key="1">
    <citation type="submission" date="2019-03" db="EMBL/GenBank/DDBJ databases">
        <title>Flavobacterium LB-D12 sp. nov., isolated from arctic soil.</title>
        <authorList>
            <person name="Chaudhary D.K."/>
        </authorList>
    </citation>
    <scope>NUCLEOTIDE SEQUENCE [LARGE SCALE GENOMIC DNA]</scope>
    <source>
        <strain evidence="2 3">LB-D12</strain>
    </source>
</reference>
<keyword evidence="3" id="KW-1185">Reference proteome</keyword>
<keyword evidence="1" id="KW-0732">Signal</keyword>
<organism evidence="2 3">
    <name type="scientific">Flavobacterium sandaracinum</name>
    <dbReference type="NCBI Taxonomy" id="2541733"/>
    <lineage>
        <taxon>Bacteria</taxon>
        <taxon>Pseudomonadati</taxon>
        <taxon>Bacteroidota</taxon>
        <taxon>Flavobacteriia</taxon>
        <taxon>Flavobacteriales</taxon>
        <taxon>Flavobacteriaceae</taxon>
        <taxon>Flavobacterium</taxon>
    </lineage>
</organism>
<dbReference type="OrthoDB" id="1341110at2"/>
<comment type="caution">
    <text evidence="2">The sequence shown here is derived from an EMBL/GenBank/DDBJ whole genome shotgun (WGS) entry which is preliminary data.</text>
</comment>
<evidence type="ECO:0000313" key="3">
    <source>
        <dbReference type="Proteomes" id="UP000294644"/>
    </source>
</evidence>
<dbReference type="Proteomes" id="UP000294644">
    <property type="component" value="Unassembled WGS sequence"/>
</dbReference>
<dbReference type="EMBL" id="SMFN01000009">
    <property type="protein sequence ID" value="TDE04190.1"/>
    <property type="molecule type" value="Genomic_DNA"/>
</dbReference>
<feature type="signal peptide" evidence="1">
    <location>
        <begin position="1"/>
        <end position="21"/>
    </location>
</feature>
<evidence type="ECO:0000256" key="1">
    <source>
        <dbReference type="SAM" id="SignalP"/>
    </source>
</evidence>
<proteinExistence type="predicted"/>
<protein>
    <recommendedName>
        <fullName evidence="4">DUF3313 family protein</fullName>
    </recommendedName>
</protein>
<name>A0A4R5CXE2_9FLAO</name>
<evidence type="ECO:0000313" key="2">
    <source>
        <dbReference type="EMBL" id="TDE04190.1"/>
    </source>
</evidence>
<sequence length="221" mass="25144">MKLLKFTFGILFLLSVTSCVTTLPLNKQFYNTKKVGVILQVDSIGMAKAGSQGLLDMAFTPGNRFKEPLQKVEPKLNINDTMKTEITTLLNLKNKQFQFITEKFDYQALNKFDKPNSDKKYSKKDFRNLRTANNVDEILFVKVKYGILVSYYGVIETGKQGYVNIGTEIVDLADNSLLQQENLQTVTSIKGNWKKGDDYENLKNSIQEAINNSVDRLKTVF</sequence>
<evidence type="ECO:0008006" key="4">
    <source>
        <dbReference type="Google" id="ProtNLM"/>
    </source>
</evidence>
<dbReference type="PROSITE" id="PS51257">
    <property type="entry name" value="PROKAR_LIPOPROTEIN"/>
    <property type="match status" value="1"/>
</dbReference>
<feature type="chain" id="PRO_5020654342" description="DUF3313 family protein" evidence="1">
    <location>
        <begin position="22"/>
        <end position="221"/>
    </location>
</feature>
<accession>A0A4R5CXE2</accession>
<gene>
    <name evidence="2" type="ORF">E0F91_09005</name>
</gene>
<dbReference type="AlphaFoldDB" id="A0A4R5CXE2"/>
<dbReference type="RefSeq" id="WP_132066148.1">
    <property type="nucleotide sequence ID" value="NZ_SMFN01000009.1"/>
</dbReference>